<comment type="caution">
    <text evidence="2">The sequence shown here is derived from an EMBL/GenBank/DDBJ whole genome shotgun (WGS) entry which is preliminary data.</text>
</comment>
<dbReference type="SMART" id="SM00450">
    <property type="entry name" value="RHOD"/>
    <property type="match status" value="1"/>
</dbReference>
<dbReference type="PANTHER" id="PTHR43031:SF1">
    <property type="entry name" value="PYRIDINE NUCLEOTIDE-DISULPHIDE OXIDOREDUCTASE"/>
    <property type="match status" value="1"/>
</dbReference>
<dbReference type="InterPro" id="IPR050229">
    <property type="entry name" value="GlpE_sulfurtransferase"/>
</dbReference>
<dbReference type="InterPro" id="IPR001763">
    <property type="entry name" value="Rhodanese-like_dom"/>
</dbReference>
<evidence type="ECO:0000259" key="1">
    <source>
        <dbReference type="PROSITE" id="PS50206"/>
    </source>
</evidence>
<accession>A0ABV4ENL0</accession>
<proteinExistence type="predicted"/>
<reference evidence="2 3" key="1">
    <citation type="submission" date="2024-07" db="EMBL/GenBank/DDBJ databases">
        <title>Mealworm larvae gut microbial communities from Newark, Delaware, USA.</title>
        <authorList>
            <person name="Blenner M."/>
        </authorList>
    </citation>
    <scope>NUCLEOTIDE SEQUENCE [LARGE SCALE GENOMIC DNA]</scope>
    <source>
        <strain evidence="2 3">UD i117</strain>
    </source>
</reference>
<dbReference type="SUPFAM" id="SSF52821">
    <property type="entry name" value="Rhodanese/Cell cycle control phosphatase"/>
    <property type="match status" value="1"/>
</dbReference>
<organism evidence="2 3">
    <name type="scientific">Brevibacterium epidermidis</name>
    <dbReference type="NCBI Taxonomy" id="1698"/>
    <lineage>
        <taxon>Bacteria</taxon>
        <taxon>Bacillati</taxon>
        <taxon>Actinomycetota</taxon>
        <taxon>Actinomycetes</taxon>
        <taxon>Micrococcales</taxon>
        <taxon>Brevibacteriaceae</taxon>
        <taxon>Brevibacterium</taxon>
    </lineage>
</organism>
<evidence type="ECO:0000313" key="3">
    <source>
        <dbReference type="Proteomes" id="UP001565435"/>
    </source>
</evidence>
<dbReference type="CDD" id="cd00158">
    <property type="entry name" value="RHOD"/>
    <property type="match status" value="1"/>
</dbReference>
<dbReference type="Proteomes" id="UP001565435">
    <property type="component" value="Unassembled WGS sequence"/>
</dbReference>
<evidence type="ECO:0000313" key="2">
    <source>
        <dbReference type="EMBL" id="MEY9260114.1"/>
    </source>
</evidence>
<name>A0ABV4ENL0_BREEP</name>
<keyword evidence="3" id="KW-1185">Reference proteome</keyword>
<protein>
    <submittedName>
        <fullName evidence="2">Rhodanese-related sulfurtransferase</fullName>
    </submittedName>
</protein>
<dbReference type="PROSITE" id="PS50206">
    <property type="entry name" value="RHODANESE_3"/>
    <property type="match status" value="1"/>
</dbReference>
<dbReference type="PANTHER" id="PTHR43031">
    <property type="entry name" value="FAD-DEPENDENT OXIDOREDUCTASE"/>
    <property type="match status" value="1"/>
</dbReference>
<dbReference type="Pfam" id="PF00581">
    <property type="entry name" value="Rhodanese"/>
    <property type="match status" value="1"/>
</dbReference>
<dbReference type="EMBL" id="JBGBYS010000023">
    <property type="protein sequence ID" value="MEY9260114.1"/>
    <property type="molecule type" value="Genomic_DNA"/>
</dbReference>
<gene>
    <name evidence="2" type="ORF">ABH903_003152</name>
</gene>
<sequence length="157" mass="17381">MTEIRSRSKCAQAARTATQRVANPMTDMRRFGIFGQVRTPGLRAYTETMDEETTVTVNDIPEGAAIIDVREDDEWEAGHIEGAIHVPLGELPTRLDDLPLDDDMYVICRTGGRSNRAVAWLNQNGFDAFDVVGGMGSWNIDNGKPIVSETGEEPWVK</sequence>
<dbReference type="InterPro" id="IPR036873">
    <property type="entry name" value="Rhodanese-like_dom_sf"/>
</dbReference>
<feature type="domain" description="Rhodanese" evidence="1">
    <location>
        <begin position="60"/>
        <end position="147"/>
    </location>
</feature>
<dbReference type="Gene3D" id="3.40.250.10">
    <property type="entry name" value="Rhodanese-like domain"/>
    <property type="match status" value="1"/>
</dbReference>